<keyword evidence="2" id="KW-0371">Homeobox</keyword>
<dbReference type="Proteomes" id="UP001233999">
    <property type="component" value="Unassembled WGS sequence"/>
</dbReference>
<sequence>VWFQNARAKWRRMMIKQEGKTGEKCPGTESGSSLGDMDSFQPPVGPDFHQQPLPPHSPPFVLGTSPSPLECS</sequence>
<evidence type="ECO:0000256" key="3">
    <source>
        <dbReference type="SAM" id="MobiDB-lite"/>
    </source>
</evidence>
<dbReference type="SUPFAM" id="SSF46689">
    <property type="entry name" value="Homeodomain-like"/>
    <property type="match status" value="1"/>
</dbReference>
<comment type="subcellular location">
    <subcellularLocation>
        <location evidence="1 2">Nucleus</location>
    </subcellularLocation>
</comment>
<keyword evidence="2" id="KW-0539">Nucleus</keyword>
<feature type="non-terminal residue" evidence="5">
    <location>
        <position position="1"/>
    </location>
</feature>
<dbReference type="GO" id="GO:0003677">
    <property type="term" value="F:DNA binding"/>
    <property type="evidence" value="ECO:0007669"/>
    <property type="project" value="UniProtKB-UniRule"/>
</dbReference>
<dbReference type="AlphaFoldDB" id="A0AAD8ECX7"/>
<feature type="DNA-binding region" description="Homeobox" evidence="2">
    <location>
        <begin position="3"/>
        <end position="14"/>
    </location>
</feature>
<evidence type="ECO:0000313" key="5">
    <source>
        <dbReference type="EMBL" id="KAJ9585880.1"/>
    </source>
</evidence>
<evidence type="ECO:0000313" key="6">
    <source>
        <dbReference type="Proteomes" id="UP001233999"/>
    </source>
</evidence>
<organism evidence="5 6">
    <name type="scientific">Diploptera punctata</name>
    <name type="common">Pacific beetle cockroach</name>
    <dbReference type="NCBI Taxonomy" id="6984"/>
    <lineage>
        <taxon>Eukaryota</taxon>
        <taxon>Metazoa</taxon>
        <taxon>Ecdysozoa</taxon>
        <taxon>Arthropoda</taxon>
        <taxon>Hexapoda</taxon>
        <taxon>Insecta</taxon>
        <taxon>Pterygota</taxon>
        <taxon>Neoptera</taxon>
        <taxon>Polyneoptera</taxon>
        <taxon>Dictyoptera</taxon>
        <taxon>Blattodea</taxon>
        <taxon>Blaberoidea</taxon>
        <taxon>Blaberidae</taxon>
        <taxon>Diplopterinae</taxon>
        <taxon>Diploptera</taxon>
    </lineage>
</organism>
<name>A0AAD8ECX7_DIPPU</name>
<dbReference type="PROSITE" id="PS50071">
    <property type="entry name" value="HOMEOBOX_2"/>
    <property type="match status" value="1"/>
</dbReference>
<keyword evidence="2" id="KW-0238">DNA-binding</keyword>
<feature type="region of interest" description="Disordered" evidence="3">
    <location>
        <begin position="14"/>
        <end position="72"/>
    </location>
</feature>
<proteinExistence type="predicted"/>
<accession>A0AAD8ECX7</accession>
<dbReference type="InterPro" id="IPR001356">
    <property type="entry name" value="HD"/>
</dbReference>
<feature type="domain" description="Homeobox" evidence="4">
    <location>
        <begin position="1"/>
        <end position="13"/>
    </location>
</feature>
<dbReference type="InterPro" id="IPR009057">
    <property type="entry name" value="Homeodomain-like_sf"/>
</dbReference>
<gene>
    <name evidence="5" type="ORF">L9F63_020479</name>
</gene>
<evidence type="ECO:0000259" key="4">
    <source>
        <dbReference type="PROSITE" id="PS50071"/>
    </source>
</evidence>
<reference evidence="5" key="1">
    <citation type="journal article" date="2023" name="IScience">
        <title>Live-bearing cockroach genome reveals convergent evolutionary mechanisms linked to viviparity in insects and beyond.</title>
        <authorList>
            <person name="Fouks B."/>
            <person name="Harrison M.C."/>
            <person name="Mikhailova A.A."/>
            <person name="Marchal E."/>
            <person name="English S."/>
            <person name="Carruthers M."/>
            <person name="Jennings E.C."/>
            <person name="Chiamaka E.L."/>
            <person name="Frigard R.A."/>
            <person name="Pippel M."/>
            <person name="Attardo G.M."/>
            <person name="Benoit J.B."/>
            <person name="Bornberg-Bauer E."/>
            <person name="Tobe S.S."/>
        </authorList>
    </citation>
    <scope>NUCLEOTIDE SEQUENCE</scope>
    <source>
        <strain evidence="5">Stay&amp;Tobe</strain>
    </source>
</reference>
<evidence type="ECO:0000256" key="1">
    <source>
        <dbReference type="ARBA" id="ARBA00004123"/>
    </source>
</evidence>
<keyword evidence="6" id="KW-1185">Reference proteome</keyword>
<dbReference type="CDD" id="cd00086">
    <property type="entry name" value="homeodomain"/>
    <property type="match status" value="1"/>
</dbReference>
<protein>
    <recommendedName>
        <fullName evidence="4">Homeobox domain-containing protein</fullName>
    </recommendedName>
</protein>
<comment type="caution">
    <text evidence="5">The sequence shown here is derived from an EMBL/GenBank/DDBJ whole genome shotgun (WGS) entry which is preliminary data.</text>
</comment>
<evidence type="ECO:0000256" key="2">
    <source>
        <dbReference type="PROSITE-ProRule" id="PRU00108"/>
    </source>
</evidence>
<dbReference type="GO" id="GO:0005634">
    <property type="term" value="C:nucleus"/>
    <property type="evidence" value="ECO:0007669"/>
    <property type="project" value="UniProtKB-SubCell"/>
</dbReference>
<reference evidence="5" key="2">
    <citation type="submission" date="2023-05" db="EMBL/GenBank/DDBJ databases">
        <authorList>
            <person name="Fouks B."/>
        </authorList>
    </citation>
    <scope>NUCLEOTIDE SEQUENCE</scope>
    <source>
        <strain evidence="5">Stay&amp;Tobe</strain>
        <tissue evidence="5">Testes</tissue>
    </source>
</reference>
<dbReference type="EMBL" id="JASPKZ010007240">
    <property type="protein sequence ID" value="KAJ9585880.1"/>
    <property type="molecule type" value="Genomic_DNA"/>
</dbReference>